<evidence type="ECO:0000313" key="1">
    <source>
        <dbReference type="EMBL" id="AHC73890.1"/>
    </source>
</evidence>
<organism evidence="1 2">
    <name type="scientific">Candidatus Endolissoclinum faulkneri L5</name>
    <dbReference type="NCBI Taxonomy" id="1401328"/>
    <lineage>
        <taxon>Bacteria</taxon>
        <taxon>Pseudomonadati</taxon>
        <taxon>Pseudomonadota</taxon>
        <taxon>Alphaproteobacteria</taxon>
        <taxon>Rhodospirillales</taxon>
        <taxon>Rhodospirillaceae</taxon>
        <taxon>Candidatus Endolissoclinum</taxon>
    </lineage>
</organism>
<dbReference type="Proteomes" id="UP000018700">
    <property type="component" value="Chromosome"/>
</dbReference>
<gene>
    <name evidence="1" type="ORF">P856_683</name>
</gene>
<dbReference type="AlphaFoldDB" id="V9TX30"/>
<protein>
    <submittedName>
        <fullName evidence="1">Uncharacterized protein</fullName>
    </submittedName>
</protein>
<accession>V9TX30</accession>
<reference evidence="1 2" key="1">
    <citation type="journal article" date="2013" name="PLoS ONE">
        <title>Bacterial endosymbiosis in a chordate host: long-term co-evolution and conservation of secondary metabolism.</title>
        <authorList>
            <person name="Kwan J.C."/>
            <person name="Schmidt E.W."/>
        </authorList>
    </citation>
    <scope>NUCLEOTIDE SEQUENCE [LARGE SCALE GENOMIC DNA]</scope>
    <source>
        <strain evidence="2">faulkneri L5</strain>
    </source>
</reference>
<dbReference type="EMBL" id="CP006745">
    <property type="protein sequence ID" value="AHC73890.1"/>
    <property type="molecule type" value="Genomic_DNA"/>
</dbReference>
<dbReference type="HOGENOM" id="CLU_151161_0_0_5"/>
<evidence type="ECO:0000313" key="2">
    <source>
        <dbReference type="Proteomes" id="UP000018700"/>
    </source>
</evidence>
<keyword evidence="2" id="KW-1185">Reference proteome</keyword>
<proteinExistence type="predicted"/>
<sequence>MIILLSTIYSLTILLASLSCFSLSSTISPLNYYKYIARNTSMEVINNAFWNRRTQTVKPANFFTEELLTDDKSFPNLASVPNRPKYSTDETERVAIQQKLAADHASAQHIKKNTKISMHDANCTN</sequence>
<name>V9TX30_9PROT</name>
<dbReference type="KEGG" id="efk:P856_683"/>